<evidence type="ECO:0000256" key="1">
    <source>
        <dbReference type="SAM" id="MobiDB-lite"/>
    </source>
</evidence>
<accession>A0A915JEZ3</accession>
<feature type="compositionally biased region" description="Basic and acidic residues" evidence="1">
    <location>
        <begin position="78"/>
        <end position="96"/>
    </location>
</feature>
<evidence type="ECO:0000313" key="2">
    <source>
        <dbReference type="Proteomes" id="UP000887565"/>
    </source>
</evidence>
<proteinExistence type="predicted"/>
<dbReference type="WBParaSite" id="nRc.2.0.1.t24136-RA">
    <property type="protein sequence ID" value="nRc.2.0.1.t24136-RA"/>
    <property type="gene ID" value="nRc.2.0.1.g24136"/>
</dbReference>
<reference evidence="3" key="1">
    <citation type="submission" date="2022-11" db="UniProtKB">
        <authorList>
            <consortium name="WormBaseParasite"/>
        </authorList>
    </citation>
    <scope>IDENTIFICATION</scope>
</reference>
<dbReference type="Proteomes" id="UP000887565">
    <property type="component" value="Unplaced"/>
</dbReference>
<organism evidence="2 3">
    <name type="scientific">Romanomermis culicivorax</name>
    <name type="common">Nematode worm</name>
    <dbReference type="NCBI Taxonomy" id="13658"/>
    <lineage>
        <taxon>Eukaryota</taxon>
        <taxon>Metazoa</taxon>
        <taxon>Ecdysozoa</taxon>
        <taxon>Nematoda</taxon>
        <taxon>Enoplea</taxon>
        <taxon>Dorylaimia</taxon>
        <taxon>Mermithida</taxon>
        <taxon>Mermithoidea</taxon>
        <taxon>Mermithidae</taxon>
        <taxon>Romanomermis</taxon>
    </lineage>
</organism>
<dbReference type="AlphaFoldDB" id="A0A915JEZ3"/>
<feature type="region of interest" description="Disordered" evidence="1">
    <location>
        <begin position="78"/>
        <end position="128"/>
    </location>
</feature>
<feature type="compositionally biased region" description="Acidic residues" evidence="1">
    <location>
        <begin position="97"/>
        <end position="120"/>
    </location>
</feature>
<keyword evidence="2" id="KW-1185">Reference proteome</keyword>
<evidence type="ECO:0000313" key="3">
    <source>
        <dbReference type="WBParaSite" id="nRc.2.0.1.t24136-RA"/>
    </source>
</evidence>
<sequence length="146" mass="16414">MLLEFYDVANSLWRPLAAREAFCSFERHGALLQNIYKKGGVKLSIKKTVAASFEKMVDDAKNLENSGAKNLDEEIVHVDLTRPFDEDEVSQKNTEKEETESDEGEEEESDDGEENDDESSQADSVDYDNLLYGVFDRVPAPSGGLW</sequence>
<name>A0A915JEZ3_ROMCU</name>
<protein>
    <submittedName>
        <fullName evidence="3">Uncharacterized protein</fullName>
    </submittedName>
</protein>